<dbReference type="Proteomes" id="UP000314982">
    <property type="component" value="Unassembled WGS sequence"/>
</dbReference>
<dbReference type="Ensembl" id="ENSHHUT00000020391.1">
    <property type="protein sequence ID" value="ENSHHUP00000019665.1"/>
    <property type="gene ID" value="ENSHHUG00000012289.1"/>
</dbReference>
<sequence>ISGASSLGQTTAHAHVGDELYPINLLTEEMRTDETETRIRSMRRLRTVAQALGPDRTRSELLPFLSRTATSTMRARL</sequence>
<protein>
    <submittedName>
        <fullName evidence="2">Uncharacterized protein</fullName>
    </submittedName>
</protein>
<dbReference type="Gene3D" id="1.25.10.10">
    <property type="entry name" value="Leucine-rich Repeat Variant"/>
    <property type="match status" value="1"/>
</dbReference>
<dbReference type="GO" id="GO:0019888">
    <property type="term" value="F:protein phosphatase regulator activity"/>
    <property type="evidence" value="ECO:0007669"/>
    <property type="project" value="TreeGrafter"/>
</dbReference>
<reference evidence="3" key="1">
    <citation type="submission" date="2018-06" db="EMBL/GenBank/DDBJ databases">
        <title>Genome assembly of Danube salmon.</title>
        <authorList>
            <person name="Macqueen D.J."/>
            <person name="Gundappa M.K."/>
        </authorList>
    </citation>
    <scope>NUCLEOTIDE SEQUENCE [LARGE SCALE GENOMIC DNA]</scope>
</reference>
<dbReference type="AlphaFoldDB" id="A0A4W5L613"/>
<proteinExistence type="predicted"/>
<dbReference type="InterPro" id="IPR011989">
    <property type="entry name" value="ARM-like"/>
</dbReference>
<evidence type="ECO:0000313" key="2">
    <source>
        <dbReference type="Ensembl" id="ENSHHUP00000019665.1"/>
    </source>
</evidence>
<reference evidence="2" key="3">
    <citation type="submission" date="2025-09" db="UniProtKB">
        <authorList>
            <consortium name="Ensembl"/>
        </authorList>
    </citation>
    <scope>IDENTIFICATION</scope>
</reference>
<accession>A0A4W5L613</accession>
<organism evidence="2 3">
    <name type="scientific">Hucho hucho</name>
    <name type="common">huchen</name>
    <dbReference type="NCBI Taxonomy" id="62062"/>
    <lineage>
        <taxon>Eukaryota</taxon>
        <taxon>Metazoa</taxon>
        <taxon>Chordata</taxon>
        <taxon>Craniata</taxon>
        <taxon>Vertebrata</taxon>
        <taxon>Euteleostomi</taxon>
        <taxon>Actinopterygii</taxon>
        <taxon>Neopterygii</taxon>
        <taxon>Teleostei</taxon>
        <taxon>Protacanthopterygii</taxon>
        <taxon>Salmoniformes</taxon>
        <taxon>Salmonidae</taxon>
        <taxon>Salmoninae</taxon>
        <taxon>Hucho</taxon>
    </lineage>
</organism>
<dbReference type="GO" id="GO:0005634">
    <property type="term" value="C:nucleus"/>
    <property type="evidence" value="ECO:0007669"/>
    <property type="project" value="TreeGrafter"/>
</dbReference>
<name>A0A4W5L613_9TELE</name>
<evidence type="ECO:0000256" key="1">
    <source>
        <dbReference type="ARBA" id="ARBA00022737"/>
    </source>
</evidence>
<reference evidence="2" key="2">
    <citation type="submission" date="2025-08" db="UniProtKB">
        <authorList>
            <consortium name="Ensembl"/>
        </authorList>
    </citation>
    <scope>IDENTIFICATION</scope>
</reference>
<dbReference type="PANTHER" id="PTHR10648:SF4">
    <property type="entry name" value="PROTEIN PHOSPHATASE 2 (FORMERLY 2A), REGULATORY SUBUNIT A, BETA ISOFORM-RELATED"/>
    <property type="match status" value="1"/>
</dbReference>
<keyword evidence="3" id="KW-1185">Reference proteome</keyword>
<dbReference type="PANTHER" id="PTHR10648">
    <property type="entry name" value="SERINE/THREONINE-PROTEIN PHOSPHATASE PP2A 65 KDA REGULATORY SUBUNIT"/>
    <property type="match status" value="1"/>
</dbReference>
<dbReference type="InterPro" id="IPR051023">
    <property type="entry name" value="PP2A_Regulatory_Subunit_A"/>
</dbReference>
<dbReference type="GO" id="GO:0005829">
    <property type="term" value="C:cytosol"/>
    <property type="evidence" value="ECO:0007669"/>
    <property type="project" value="TreeGrafter"/>
</dbReference>
<evidence type="ECO:0000313" key="3">
    <source>
        <dbReference type="Proteomes" id="UP000314982"/>
    </source>
</evidence>
<keyword evidence="1" id="KW-0677">Repeat</keyword>
<dbReference type="GeneTree" id="ENSGT00970000198044"/>
<dbReference type="GO" id="GO:0000159">
    <property type="term" value="C:protein phosphatase type 2A complex"/>
    <property type="evidence" value="ECO:0007669"/>
    <property type="project" value="TreeGrafter"/>
</dbReference>
<dbReference type="STRING" id="62062.ENSHHUP00000019665"/>